<dbReference type="EMBL" id="VLLL01000001">
    <property type="protein sequence ID" value="TWJ17183.1"/>
    <property type="molecule type" value="Genomic_DNA"/>
</dbReference>
<keyword evidence="5 7" id="KW-0963">Cytoplasm</keyword>
<reference evidence="9 10" key="1">
    <citation type="journal article" date="2013" name="Stand. Genomic Sci.">
        <title>Genomic Encyclopedia of Type Strains, Phase I: The one thousand microbial genomes (KMG-I) project.</title>
        <authorList>
            <person name="Kyrpides N.C."/>
            <person name="Woyke T."/>
            <person name="Eisen J.A."/>
            <person name="Garrity G."/>
            <person name="Lilburn T.G."/>
            <person name="Beck B.J."/>
            <person name="Whitman W.B."/>
            <person name="Hugenholtz P."/>
            <person name="Klenk H.P."/>
        </authorList>
    </citation>
    <scope>NUCLEOTIDE SEQUENCE [LARGE SCALE GENOMIC DNA]</scope>
    <source>
        <strain evidence="9 10">DSM 45044</strain>
    </source>
</reference>
<evidence type="ECO:0000256" key="4">
    <source>
        <dbReference type="ARBA" id="ARBA00022448"/>
    </source>
</evidence>
<dbReference type="GO" id="GO:0030643">
    <property type="term" value="P:intracellular phosphate ion homeostasis"/>
    <property type="evidence" value="ECO:0007669"/>
    <property type="project" value="InterPro"/>
</dbReference>
<comment type="function">
    <text evidence="7">Plays a role in the regulation of phosphate uptake.</text>
</comment>
<dbReference type="PIRSF" id="PIRSF003107">
    <property type="entry name" value="PhoU"/>
    <property type="match status" value="1"/>
</dbReference>
<dbReference type="FunFam" id="1.20.58.220:FF:000004">
    <property type="entry name" value="Phosphate-specific transport system accessory protein PhoU"/>
    <property type="match status" value="1"/>
</dbReference>
<evidence type="ECO:0000313" key="9">
    <source>
        <dbReference type="EMBL" id="TWJ17183.1"/>
    </source>
</evidence>
<keyword evidence="4 7" id="KW-0813">Transport</keyword>
<dbReference type="InterPro" id="IPR038078">
    <property type="entry name" value="PhoU-like_sf"/>
</dbReference>
<dbReference type="GO" id="GO:0005737">
    <property type="term" value="C:cytoplasm"/>
    <property type="evidence" value="ECO:0007669"/>
    <property type="project" value="UniProtKB-SubCell"/>
</dbReference>
<comment type="similarity">
    <text evidence="2 7">Belongs to the PhoU family.</text>
</comment>
<dbReference type="RefSeq" id="WP_147131360.1">
    <property type="nucleotide sequence ID" value="NZ_BAABIJ010000009.1"/>
</dbReference>
<comment type="subcellular location">
    <subcellularLocation>
        <location evidence="1 7">Cytoplasm</location>
    </subcellularLocation>
</comment>
<gene>
    <name evidence="9" type="ORF">LX16_0101</name>
</gene>
<evidence type="ECO:0000256" key="1">
    <source>
        <dbReference type="ARBA" id="ARBA00004496"/>
    </source>
</evidence>
<keyword evidence="10" id="KW-1185">Reference proteome</keyword>
<dbReference type="GO" id="GO:0045936">
    <property type="term" value="P:negative regulation of phosphate metabolic process"/>
    <property type="evidence" value="ECO:0007669"/>
    <property type="project" value="InterPro"/>
</dbReference>
<evidence type="ECO:0000259" key="8">
    <source>
        <dbReference type="Pfam" id="PF01895"/>
    </source>
</evidence>
<dbReference type="Pfam" id="PF01895">
    <property type="entry name" value="PhoU"/>
    <property type="match status" value="2"/>
</dbReference>
<evidence type="ECO:0000256" key="6">
    <source>
        <dbReference type="ARBA" id="ARBA00022592"/>
    </source>
</evidence>
<evidence type="ECO:0000313" key="10">
    <source>
        <dbReference type="Proteomes" id="UP000321617"/>
    </source>
</evidence>
<proteinExistence type="inferred from homology"/>
<organism evidence="9 10">
    <name type="scientific">Stackebrandtia albiflava</name>
    <dbReference type="NCBI Taxonomy" id="406432"/>
    <lineage>
        <taxon>Bacteria</taxon>
        <taxon>Bacillati</taxon>
        <taxon>Actinomycetota</taxon>
        <taxon>Actinomycetes</taxon>
        <taxon>Glycomycetales</taxon>
        <taxon>Glycomycetaceae</taxon>
        <taxon>Stackebrandtia</taxon>
    </lineage>
</organism>
<protein>
    <recommendedName>
        <fullName evidence="7">Phosphate-specific transport system accessory protein PhoU</fullName>
    </recommendedName>
</protein>
<evidence type="ECO:0000256" key="5">
    <source>
        <dbReference type="ARBA" id="ARBA00022490"/>
    </source>
</evidence>
<accession>A0A562VH12</accession>
<feature type="domain" description="PhoU" evidence="8">
    <location>
        <begin position="17"/>
        <end position="103"/>
    </location>
</feature>
<dbReference type="PANTHER" id="PTHR42930:SF3">
    <property type="entry name" value="PHOSPHATE-SPECIFIC TRANSPORT SYSTEM ACCESSORY PROTEIN PHOU"/>
    <property type="match status" value="1"/>
</dbReference>
<dbReference type="PANTHER" id="PTHR42930">
    <property type="entry name" value="PHOSPHATE-SPECIFIC TRANSPORT SYSTEM ACCESSORY PROTEIN PHOU"/>
    <property type="match status" value="1"/>
</dbReference>
<dbReference type="Gene3D" id="1.20.58.220">
    <property type="entry name" value="Phosphate transport system protein phou homolog 2, domain 2"/>
    <property type="match status" value="1"/>
</dbReference>
<dbReference type="NCBIfam" id="TIGR02135">
    <property type="entry name" value="phoU_full"/>
    <property type="match status" value="1"/>
</dbReference>
<evidence type="ECO:0000256" key="7">
    <source>
        <dbReference type="PIRNR" id="PIRNR003107"/>
    </source>
</evidence>
<dbReference type="SUPFAM" id="SSF109755">
    <property type="entry name" value="PhoU-like"/>
    <property type="match status" value="1"/>
</dbReference>
<dbReference type="InterPro" id="IPR028366">
    <property type="entry name" value="PhoU"/>
</dbReference>
<sequence length="215" mass="23558">MRDPLHSHLDVVGGQLVDMSTLVATAVRSASAVLLERTPERAQAVIDGDSRVNAMQYTVEDRVTEIMTRHQPIAGDLRFMLGAIRMTTDLERMGDMAVHIAKIAQRDGTACAVPAARPVYEAMAAVADRVAAKTTRILLSRDVLDAAQFDLDDDEMDAQFARLMALIGDDWPHGAEAAVDVAMLGRAYERFADHAVRIAHQIVYLVTGEVHLDRP</sequence>
<dbReference type="Proteomes" id="UP000321617">
    <property type="component" value="Unassembled WGS sequence"/>
</dbReference>
<dbReference type="AlphaFoldDB" id="A0A562VH12"/>
<feature type="domain" description="PhoU" evidence="8">
    <location>
        <begin position="123"/>
        <end position="201"/>
    </location>
</feature>
<evidence type="ECO:0000256" key="3">
    <source>
        <dbReference type="ARBA" id="ARBA00011738"/>
    </source>
</evidence>
<name>A0A562VH12_9ACTN</name>
<comment type="caution">
    <text evidence="9">The sequence shown here is derived from an EMBL/GenBank/DDBJ whole genome shotgun (WGS) entry which is preliminary data.</text>
</comment>
<comment type="subunit">
    <text evidence="3 7">Homodimer.</text>
</comment>
<keyword evidence="6 7" id="KW-0592">Phosphate transport</keyword>
<dbReference type="OrthoDB" id="9814256at2"/>
<dbReference type="GO" id="GO:0006817">
    <property type="term" value="P:phosphate ion transport"/>
    <property type="evidence" value="ECO:0007669"/>
    <property type="project" value="UniProtKB-KW"/>
</dbReference>
<evidence type="ECO:0000256" key="2">
    <source>
        <dbReference type="ARBA" id="ARBA00008107"/>
    </source>
</evidence>
<dbReference type="InterPro" id="IPR026022">
    <property type="entry name" value="PhoU_dom"/>
</dbReference>